<name>A0A4Y2JAG1_ARAVE</name>
<reference evidence="2 3" key="1">
    <citation type="journal article" date="2019" name="Sci. Rep.">
        <title>Orb-weaving spider Araneus ventricosus genome elucidates the spidroin gene catalogue.</title>
        <authorList>
            <person name="Kono N."/>
            <person name="Nakamura H."/>
            <person name="Ohtoshi R."/>
            <person name="Moran D.A.P."/>
            <person name="Shinohara A."/>
            <person name="Yoshida Y."/>
            <person name="Fujiwara M."/>
            <person name="Mori M."/>
            <person name="Tomita M."/>
            <person name="Arakawa K."/>
        </authorList>
    </citation>
    <scope>NUCLEOTIDE SEQUENCE [LARGE SCALE GENOMIC DNA]</scope>
</reference>
<keyword evidence="3" id="KW-1185">Reference proteome</keyword>
<gene>
    <name evidence="2" type="ORF">AVEN_31916_1</name>
</gene>
<dbReference type="Proteomes" id="UP000499080">
    <property type="component" value="Unassembled WGS sequence"/>
</dbReference>
<dbReference type="OrthoDB" id="7430688at2759"/>
<dbReference type="EMBL" id="BGPR01266347">
    <property type="protein sequence ID" value="GBM86206.1"/>
    <property type="molecule type" value="Genomic_DNA"/>
</dbReference>
<proteinExistence type="predicted"/>
<evidence type="ECO:0000313" key="2">
    <source>
        <dbReference type="EMBL" id="GBM86206.1"/>
    </source>
</evidence>
<evidence type="ECO:0000256" key="1">
    <source>
        <dbReference type="SAM" id="MobiDB-lite"/>
    </source>
</evidence>
<sequence length="75" mass="7369">SRVKPVSGVKRGSGLKPVTGVKPGSGLKPGTGVKSGTGVKPGSGVKPGTLDSGNISLSSGQILNSTLLVKKKEQS</sequence>
<dbReference type="AlphaFoldDB" id="A0A4Y2JAG1"/>
<protein>
    <submittedName>
        <fullName evidence="2">Uncharacterized protein</fullName>
    </submittedName>
</protein>
<feature type="non-terminal residue" evidence="2">
    <location>
        <position position="1"/>
    </location>
</feature>
<evidence type="ECO:0000313" key="3">
    <source>
        <dbReference type="Proteomes" id="UP000499080"/>
    </source>
</evidence>
<organism evidence="2 3">
    <name type="scientific">Araneus ventricosus</name>
    <name type="common">Orbweaver spider</name>
    <name type="synonym">Epeira ventricosa</name>
    <dbReference type="NCBI Taxonomy" id="182803"/>
    <lineage>
        <taxon>Eukaryota</taxon>
        <taxon>Metazoa</taxon>
        <taxon>Ecdysozoa</taxon>
        <taxon>Arthropoda</taxon>
        <taxon>Chelicerata</taxon>
        <taxon>Arachnida</taxon>
        <taxon>Araneae</taxon>
        <taxon>Araneomorphae</taxon>
        <taxon>Entelegynae</taxon>
        <taxon>Araneoidea</taxon>
        <taxon>Araneidae</taxon>
        <taxon>Araneus</taxon>
    </lineage>
</organism>
<comment type="caution">
    <text evidence="2">The sequence shown here is derived from an EMBL/GenBank/DDBJ whole genome shotgun (WGS) entry which is preliminary data.</text>
</comment>
<accession>A0A4Y2JAG1</accession>
<feature type="compositionally biased region" description="Gly residues" evidence="1">
    <location>
        <begin position="27"/>
        <end position="41"/>
    </location>
</feature>
<feature type="region of interest" description="Disordered" evidence="1">
    <location>
        <begin position="1"/>
        <end position="57"/>
    </location>
</feature>